<dbReference type="Proteomes" id="UP001159641">
    <property type="component" value="Unassembled WGS sequence"/>
</dbReference>
<feature type="compositionally biased region" description="Pro residues" evidence="1">
    <location>
        <begin position="1"/>
        <end position="11"/>
    </location>
</feature>
<feature type="region of interest" description="Disordered" evidence="1">
    <location>
        <begin position="204"/>
        <end position="226"/>
    </location>
</feature>
<feature type="compositionally biased region" description="Pro residues" evidence="1">
    <location>
        <begin position="204"/>
        <end position="213"/>
    </location>
</feature>
<reference evidence="2 3" key="1">
    <citation type="submission" date="2022-11" db="EMBL/GenBank/DDBJ databases">
        <title>Whole genome sequence of Eschrichtius robustus ER-17-0199.</title>
        <authorList>
            <person name="Bruniche-Olsen A."/>
            <person name="Black A.N."/>
            <person name="Fields C.J."/>
            <person name="Walden K."/>
            <person name="Dewoody J.A."/>
        </authorList>
    </citation>
    <scope>NUCLEOTIDE SEQUENCE [LARGE SCALE GENOMIC DNA]</scope>
    <source>
        <strain evidence="2">ER-17-0199</strain>
        <tissue evidence="2">Blubber</tissue>
    </source>
</reference>
<evidence type="ECO:0000313" key="2">
    <source>
        <dbReference type="EMBL" id="KAJ8781075.1"/>
    </source>
</evidence>
<keyword evidence="3" id="KW-1185">Reference proteome</keyword>
<evidence type="ECO:0008006" key="4">
    <source>
        <dbReference type="Google" id="ProtNLM"/>
    </source>
</evidence>
<sequence>MPRPRFAPPPAEAAAGALPGRDALSPRRLQPSSARRARAIRRRPHPRPGLAPPPPFVDAGPAGTVGCAAAAPGPGSEAPGGEEAARLGPGPRARRRPAEGLRRPRPARPSRALDRSVPVAGEGFSPGGVPRPALVALDTGHRPPVPLPARAYSAARPCQPAILALPAPGRCPAPTPSSGTLPAPHFPGSRCVTFGVPDASVCPRTPPTHPGLGPPGRCFTGDGRSA</sequence>
<protein>
    <recommendedName>
        <fullName evidence="4">Basic proline-rich protein-like</fullName>
    </recommendedName>
</protein>
<feature type="compositionally biased region" description="Low complexity" evidence="1">
    <location>
        <begin position="12"/>
        <end position="21"/>
    </location>
</feature>
<dbReference type="EMBL" id="JAIQCJ010002152">
    <property type="protein sequence ID" value="KAJ8781075.1"/>
    <property type="molecule type" value="Genomic_DNA"/>
</dbReference>
<comment type="caution">
    <text evidence="2">The sequence shown here is derived from an EMBL/GenBank/DDBJ whole genome shotgun (WGS) entry which is preliminary data.</text>
</comment>
<name>A0AB34GR15_ESCRO</name>
<feature type="compositionally biased region" description="Pro residues" evidence="1">
    <location>
        <begin position="47"/>
        <end position="56"/>
    </location>
</feature>
<evidence type="ECO:0000256" key="1">
    <source>
        <dbReference type="SAM" id="MobiDB-lite"/>
    </source>
</evidence>
<feature type="compositionally biased region" description="Low complexity" evidence="1">
    <location>
        <begin position="59"/>
        <end position="91"/>
    </location>
</feature>
<proteinExistence type="predicted"/>
<feature type="region of interest" description="Disordered" evidence="1">
    <location>
        <begin position="1"/>
        <end position="141"/>
    </location>
</feature>
<gene>
    <name evidence="2" type="ORF">J1605_001118</name>
</gene>
<evidence type="ECO:0000313" key="3">
    <source>
        <dbReference type="Proteomes" id="UP001159641"/>
    </source>
</evidence>
<dbReference type="AlphaFoldDB" id="A0AB34GR15"/>
<feature type="compositionally biased region" description="Basic residues" evidence="1">
    <location>
        <begin position="35"/>
        <end position="46"/>
    </location>
</feature>
<accession>A0AB34GR15</accession>
<organism evidence="2 3">
    <name type="scientific">Eschrichtius robustus</name>
    <name type="common">California gray whale</name>
    <name type="synonym">Eschrichtius gibbosus</name>
    <dbReference type="NCBI Taxonomy" id="9764"/>
    <lineage>
        <taxon>Eukaryota</taxon>
        <taxon>Metazoa</taxon>
        <taxon>Chordata</taxon>
        <taxon>Craniata</taxon>
        <taxon>Vertebrata</taxon>
        <taxon>Euteleostomi</taxon>
        <taxon>Mammalia</taxon>
        <taxon>Eutheria</taxon>
        <taxon>Laurasiatheria</taxon>
        <taxon>Artiodactyla</taxon>
        <taxon>Whippomorpha</taxon>
        <taxon>Cetacea</taxon>
        <taxon>Mysticeti</taxon>
        <taxon>Eschrichtiidae</taxon>
        <taxon>Eschrichtius</taxon>
    </lineage>
</organism>